<evidence type="ECO:0000256" key="11">
    <source>
        <dbReference type="ARBA" id="ARBA00038218"/>
    </source>
</evidence>
<keyword evidence="7 14" id="KW-0812">Transmembrane</keyword>
<evidence type="ECO:0000256" key="7">
    <source>
        <dbReference type="ARBA" id="ARBA00022692"/>
    </source>
</evidence>
<keyword evidence="4" id="KW-1003">Cell membrane</keyword>
<evidence type="ECO:0000256" key="6">
    <source>
        <dbReference type="ARBA" id="ARBA00022683"/>
    </source>
</evidence>
<evidence type="ECO:0000256" key="13">
    <source>
        <dbReference type="ARBA" id="ARBA00042859"/>
    </source>
</evidence>
<feature type="transmembrane region" description="Helical" evidence="14">
    <location>
        <begin position="421"/>
        <end position="443"/>
    </location>
</feature>
<keyword evidence="9 14" id="KW-0472">Membrane</keyword>
<keyword evidence="3" id="KW-0813">Transport</keyword>
<evidence type="ECO:0000313" key="15">
    <source>
        <dbReference type="EMBL" id="OMI04956.1"/>
    </source>
</evidence>
<comment type="subcellular location">
    <subcellularLocation>
        <location evidence="1">Cell membrane</location>
        <topology evidence="1">Multi-pass membrane protein</topology>
    </subcellularLocation>
</comment>
<evidence type="ECO:0000313" key="16">
    <source>
        <dbReference type="Proteomes" id="UP000187367"/>
    </source>
</evidence>
<comment type="function">
    <text evidence="10">The phosphoenolpyruvate-dependent sugar phosphotransferase system (sugar PTS), a major carbohydrate active transport system, catalyzes the phosphorylation of incoming sugar substrates concomitantly with their translocation across the cell membrane. The enzyme II UlaABC PTS system is involved in ascorbate transport.</text>
</comment>
<keyword evidence="5" id="KW-0762">Sugar transport</keyword>
<feature type="transmembrane region" description="Helical" evidence="14">
    <location>
        <begin position="225"/>
        <end position="246"/>
    </location>
</feature>
<dbReference type="OrthoDB" id="9796178at2"/>
<evidence type="ECO:0000256" key="5">
    <source>
        <dbReference type="ARBA" id="ARBA00022597"/>
    </source>
</evidence>
<feature type="transmembrane region" description="Helical" evidence="14">
    <location>
        <begin position="373"/>
        <end position="393"/>
    </location>
</feature>
<name>A0A1R1QJU5_9BACI</name>
<feature type="transmembrane region" description="Helical" evidence="14">
    <location>
        <begin position="148"/>
        <end position="168"/>
    </location>
</feature>
<feature type="transmembrane region" description="Helical" evidence="14">
    <location>
        <begin position="12"/>
        <end position="30"/>
    </location>
</feature>
<gene>
    <name evidence="15" type="ORF">BW143_12035</name>
</gene>
<comment type="subunit">
    <text evidence="2">Homodimer.</text>
</comment>
<evidence type="ECO:0000256" key="4">
    <source>
        <dbReference type="ARBA" id="ARBA00022475"/>
    </source>
</evidence>
<keyword evidence="16" id="KW-1185">Reference proteome</keyword>
<reference evidence="15 16" key="1">
    <citation type="submission" date="2017-01" db="EMBL/GenBank/DDBJ databases">
        <title>Bacillus phylogenomics.</title>
        <authorList>
            <person name="Dunlap C."/>
        </authorList>
    </citation>
    <scope>NUCLEOTIDE SEQUENCE [LARGE SCALE GENOMIC DNA]</scope>
    <source>
        <strain evidence="15 16">NRRL B-41282</strain>
    </source>
</reference>
<dbReference type="RefSeq" id="WP_076761214.1">
    <property type="nucleotide sequence ID" value="NZ_JARMMH010000014.1"/>
</dbReference>
<feature type="transmembrane region" description="Helical" evidence="14">
    <location>
        <begin position="258"/>
        <end position="283"/>
    </location>
</feature>
<evidence type="ECO:0000256" key="3">
    <source>
        <dbReference type="ARBA" id="ARBA00022448"/>
    </source>
</evidence>
<comment type="similarity">
    <text evidence="11">Belongs to the UlaA family.</text>
</comment>
<dbReference type="AlphaFoldDB" id="A0A1R1QJU5"/>
<dbReference type="Pfam" id="PF03611">
    <property type="entry name" value="EIIC-GAT"/>
    <property type="match status" value="1"/>
</dbReference>
<evidence type="ECO:0000256" key="10">
    <source>
        <dbReference type="ARBA" id="ARBA00037387"/>
    </source>
</evidence>
<dbReference type="InterPro" id="IPR004703">
    <property type="entry name" value="PTS_sugar-sp_permease"/>
</dbReference>
<evidence type="ECO:0000256" key="1">
    <source>
        <dbReference type="ARBA" id="ARBA00004651"/>
    </source>
</evidence>
<feature type="transmembrane region" description="Helical" evidence="14">
    <location>
        <begin position="304"/>
        <end position="328"/>
    </location>
</feature>
<dbReference type="PANTHER" id="PTHR33843">
    <property type="entry name" value="ASCORBATE-SPECIFIC PTS SYSTEM EIIC COMPONENT"/>
    <property type="match status" value="1"/>
</dbReference>
<keyword evidence="8 14" id="KW-1133">Transmembrane helix</keyword>
<evidence type="ECO:0000256" key="14">
    <source>
        <dbReference type="SAM" id="Phobius"/>
    </source>
</evidence>
<dbReference type="NCBIfam" id="NF006920">
    <property type="entry name" value="PRK09410.1-2"/>
    <property type="match status" value="1"/>
</dbReference>
<feature type="transmembrane region" description="Helical" evidence="14">
    <location>
        <begin position="94"/>
        <end position="113"/>
    </location>
</feature>
<dbReference type="NCBIfam" id="NF009553">
    <property type="entry name" value="PRK12997.1-5"/>
    <property type="match status" value="1"/>
</dbReference>
<feature type="transmembrane region" description="Helical" evidence="14">
    <location>
        <begin position="42"/>
        <end position="60"/>
    </location>
</feature>
<organism evidence="15 16">
    <name type="scientific">Bacillus swezeyi</name>
    <dbReference type="NCBI Taxonomy" id="1925020"/>
    <lineage>
        <taxon>Bacteria</taxon>
        <taxon>Bacillati</taxon>
        <taxon>Bacillota</taxon>
        <taxon>Bacilli</taxon>
        <taxon>Bacillales</taxon>
        <taxon>Bacillaceae</taxon>
        <taxon>Bacillus</taxon>
    </lineage>
</organism>
<keyword evidence="6" id="KW-0598">Phosphotransferase system</keyword>
<dbReference type="PANTHER" id="PTHR33843:SF4">
    <property type="entry name" value="ASCORBATE-SPECIFIC PTS SYSTEM EIIC COMPONENT"/>
    <property type="match status" value="1"/>
</dbReference>
<accession>A0A1R1RXV5</accession>
<dbReference type="GO" id="GO:0009401">
    <property type="term" value="P:phosphoenolpyruvate-dependent sugar phosphotransferase system"/>
    <property type="evidence" value="ECO:0007669"/>
    <property type="project" value="UniProtKB-KW"/>
</dbReference>
<evidence type="ECO:0000256" key="8">
    <source>
        <dbReference type="ARBA" id="ARBA00022989"/>
    </source>
</evidence>
<dbReference type="EMBL" id="MTJL01000023">
    <property type="protein sequence ID" value="OMI04956.1"/>
    <property type="molecule type" value="Genomic_DNA"/>
</dbReference>
<accession>A0A1R1QJU5</accession>
<feature type="transmembrane region" description="Helical" evidence="14">
    <location>
        <begin position="334"/>
        <end position="361"/>
    </location>
</feature>
<sequence length="457" mass="47328">MGERALKLIVDVLSQPAVLIAIISLIGLILQKKPANEVVKGTTKSFLGFIVISAGAGILVNSLEPFGKMFQAAFHVNGVVPNNEAIVAMALNEYGTATALIMFFGMFANILIARFTRLKYIFLTGHHTLYMACLIAVILAVAGLKGPLLIGVGAVSLGLAMGIFPATVQPFMRKITGNDKVAFGHFSSIGYCLSGLIGKAVGKGSRSTEDIRFPKGLGFLRDSSVSIALTMTVLYVFIALFAGAGYVEGELSGGTHYLVFSVIQAVTFAAGVFIILSGVRLVLAEIVPAFKGISDKLVPDSKPALDCPIIFPYAPNAVLLGFFCSFAGGITGMFILGAAGAVIILPGVVPHFFTGASAGVFGNAAGGIRGAVLGSFVNGLIITFFPVFLLPVMGDLGVANTTFSDTDFAATGIVLGNAVKLLGPAGITIGIAAVAAVSVLLGFRQKKQPESDQKAEA</sequence>
<feature type="transmembrane region" description="Helical" evidence="14">
    <location>
        <begin position="120"/>
        <end position="142"/>
    </location>
</feature>
<comment type="caution">
    <text evidence="15">The sequence shown here is derived from an EMBL/GenBank/DDBJ whole genome shotgun (WGS) entry which is preliminary data.</text>
</comment>
<protein>
    <recommendedName>
        <fullName evidence="12">Ascorbate-specific PTS system EIIC component</fullName>
    </recommendedName>
    <alternativeName>
        <fullName evidence="13">Ascorbate-specific permease IIC component UlaA</fullName>
    </alternativeName>
</protein>
<dbReference type="InterPro" id="IPR051562">
    <property type="entry name" value="Ascorbate-PTS_EIIC"/>
</dbReference>
<evidence type="ECO:0000256" key="9">
    <source>
        <dbReference type="ARBA" id="ARBA00023136"/>
    </source>
</evidence>
<dbReference type="GO" id="GO:0005886">
    <property type="term" value="C:plasma membrane"/>
    <property type="evidence" value="ECO:0007669"/>
    <property type="project" value="UniProtKB-SubCell"/>
</dbReference>
<dbReference type="Proteomes" id="UP000187367">
    <property type="component" value="Unassembled WGS sequence"/>
</dbReference>
<evidence type="ECO:0000256" key="12">
    <source>
        <dbReference type="ARBA" id="ARBA00039702"/>
    </source>
</evidence>
<proteinExistence type="inferred from homology"/>
<evidence type="ECO:0000256" key="2">
    <source>
        <dbReference type="ARBA" id="ARBA00011738"/>
    </source>
</evidence>
<dbReference type="NCBIfam" id="NF006922">
    <property type="entry name" value="PRK09410.1-5"/>
    <property type="match status" value="1"/>
</dbReference>